<proteinExistence type="predicted"/>
<evidence type="ECO:0000256" key="6">
    <source>
        <dbReference type="ARBA" id="ARBA00022989"/>
    </source>
</evidence>
<dbReference type="Proteomes" id="UP000829291">
    <property type="component" value="Chromosome 2"/>
</dbReference>
<dbReference type="InterPro" id="IPR037725">
    <property type="entry name" value="C2F_Ferlin"/>
</dbReference>
<dbReference type="Pfam" id="PF08151">
    <property type="entry name" value="FerI"/>
    <property type="match status" value="1"/>
</dbReference>
<accession>A0A6J0CED8</accession>
<evidence type="ECO:0000313" key="10">
    <source>
        <dbReference type="Proteomes" id="UP000829291"/>
    </source>
</evidence>
<dbReference type="Pfam" id="PF08150">
    <property type="entry name" value="FerB"/>
    <property type="match status" value="1"/>
</dbReference>
<keyword evidence="4" id="KW-0677">Repeat</keyword>
<dbReference type="SMART" id="SM01201">
    <property type="entry name" value="FerB"/>
    <property type="match status" value="1"/>
</dbReference>
<dbReference type="PROSITE" id="PS50004">
    <property type="entry name" value="C2"/>
    <property type="match status" value="5"/>
</dbReference>
<dbReference type="SUPFAM" id="SSF49562">
    <property type="entry name" value="C2 domain (Calcium/lipid-binding domain, CaLB)"/>
    <property type="match status" value="6"/>
</dbReference>
<evidence type="ECO:0000256" key="5">
    <source>
        <dbReference type="ARBA" id="ARBA00022837"/>
    </source>
</evidence>
<dbReference type="GO" id="GO:0016020">
    <property type="term" value="C:membrane"/>
    <property type="evidence" value="ECO:0007669"/>
    <property type="project" value="UniProtKB-SubCell"/>
</dbReference>
<dbReference type="Pfam" id="PF00168">
    <property type="entry name" value="C2"/>
    <property type="match status" value="5"/>
</dbReference>
<dbReference type="InterPro" id="IPR012561">
    <property type="entry name" value="Ferlin_B-domain"/>
</dbReference>
<dbReference type="InterPro" id="IPR000008">
    <property type="entry name" value="C2_dom"/>
</dbReference>
<keyword evidence="2 8" id="KW-0812">Transmembrane</keyword>
<dbReference type="SMART" id="SM00239">
    <property type="entry name" value="C2"/>
    <property type="match status" value="5"/>
</dbReference>
<dbReference type="FunCoup" id="A0A6J0CED8">
    <property type="interactions" value="40"/>
</dbReference>
<dbReference type="RefSeq" id="XP_015525108.1">
    <property type="nucleotide sequence ID" value="XM_015669622.2"/>
</dbReference>
<dbReference type="CDD" id="cd04017">
    <property type="entry name" value="C2D_Ferlin"/>
    <property type="match status" value="1"/>
</dbReference>
<dbReference type="Gene3D" id="2.60.40.150">
    <property type="entry name" value="C2 domain"/>
    <property type="match status" value="5"/>
</dbReference>
<gene>
    <name evidence="11" type="primary">LOC107228236</name>
</gene>
<feature type="transmembrane region" description="Helical" evidence="8">
    <location>
        <begin position="1622"/>
        <end position="1644"/>
    </location>
</feature>
<evidence type="ECO:0000256" key="8">
    <source>
        <dbReference type="SAM" id="Phobius"/>
    </source>
</evidence>
<keyword evidence="5" id="KW-0106">Calcium</keyword>
<evidence type="ECO:0000256" key="2">
    <source>
        <dbReference type="ARBA" id="ARBA00022692"/>
    </source>
</evidence>
<dbReference type="SMART" id="SM01202">
    <property type="entry name" value="FerI"/>
    <property type="match status" value="1"/>
</dbReference>
<dbReference type="InterPro" id="IPR037723">
    <property type="entry name" value="C2D_Ferlin"/>
</dbReference>
<dbReference type="InterPro" id="IPR037721">
    <property type="entry name" value="Ferlin"/>
</dbReference>
<organism evidence="11">
    <name type="scientific">Neodiprion lecontei</name>
    <name type="common">Redheaded pine sawfly</name>
    <dbReference type="NCBI Taxonomy" id="441921"/>
    <lineage>
        <taxon>Eukaryota</taxon>
        <taxon>Metazoa</taxon>
        <taxon>Ecdysozoa</taxon>
        <taxon>Arthropoda</taxon>
        <taxon>Hexapoda</taxon>
        <taxon>Insecta</taxon>
        <taxon>Pterygota</taxon>
        <taxon>Neoptera</taxon>
        <taxon>Endopterygota</taxon>
        <taxon>Hymenoptera</taxon>
        <taxon>Tenthredinoidea</taxon>
        <taxon>Diprionidae</taxon>
        <taxon>Diprioninae</taxon>
        <taxon>Neodiprion</taxon>
    </lineage>
</organism>
<evidence type="ECO:0000313" key="11">
    <source>
        <dbReference type="RefSeq" id="XP_015525108.1"/>
    </source>
</evidence>
<dbReference type="KEGG" id="nlo:107228236"/>
<dbReference type="InParanoid" id="A0A6J0CED8"/>
<dbReference type="PANTHER" id="PTHR12546:SF60">
    <property type="entry name" value="MISFIRE, ISOFORM F"/>
    <property type="match status" value="1"/>
</dbReference>
<feature type="domain" description="C2" evidence="9">
    <location>
        <begin position="1377"/>
        <end position="1525"/>
    </location>
</feature>
<feature type="domain" description="C2" evidence="9">
    <location>
        <begin position="1"/>
        <end position="114"/>
    </location>
</feature>
<sequence length="1655" mass="190361">MACKCCRPKYGEFEVCVTILEGKYLPQNGNPLVVVKVGHHKKKTRVCNRTDTPYYNEYFVFDFACDLETLLRKKITISVYMQNCLRHLKFHATIMFEVATVWDQPDHQYYHKWAMLVNPKDMASGPKGYIKCNITVNAKGQMFKSHPETDGEEDIEGNLLLPIEGVGNRRRARFVFSVYRADGLPGMDGFLRCQNHSENINPYIQISFSSSKGRTSTEHNSFAPQFNERIIFREMFPPLCHRVRIAIKDKGCSGCRKSVVAYHILNLKKISSFGEYAFLPTFGPTFVHFYGSGSTRECNCIGKCVATLPAHRGRVLLALKTEIDDPEAPSTPFVEIEPCIPVIERSFWETEEYLLVGIVFDVSMIDRGKYSGKKISFEISLGNAGNKMLSYSQCVESSGDGLLERVTAEKSPDFESTTVPTTTATMDRKYDYLPYAEKKPCMYVKSWWPNLEWRIFNRNGLASIARFLRKKLGSMEKLMIVQQSITYKYYNDMINELCHRCKRYLKMLDGCKLDEIGGTTKLDKHRFNVCHMAVEDILQAIKINGTLPDNNYVRIAMIHAHKYLRSLEDIMEDPQDALPDVYIWMITGSKRVAYTKLPAFLLTYQENEEFRGKYSGERISLFFKDPLDDTRAMDRSACSAEIFTWLGTTKHVNACWSMIPPGYEVDHDAELDAFPSTLEFTKSATFQLRAHIFQGRFDPGMDSSGLSDPLIRVIFNGHTLATRVIRETLAPLWDQTLIFKPIIVYGVREHIKMYPPKVIMEAFDEDLCGSLEFNGRCIATPVVKLNTETYSPPEFPPQLKWFLFHNQKGENGAALAAFELIETGEDDIADVPINESTDSRIYNLPDDIRPVMSSHRLEVIFWGVRALKKVHYITANNPIISVECNGHLVKSEIMRNCKSFSNFEESHMMIDIDLPEQDIYYPSLTIKAYDLRSFGCLTYLGVTIIPTIYGFIGQLVSEDEYFEKIIDNDESHLPLSNDFDPDPPETERLISYKQMTSKQGTSRFAAFVGGMKNIFKWKRKKHSKDDIVYGTDEDESYDWWSKYYASVQEERNAEMGQTAKYLYDKKPIATFKIYTTELEMVPEFESFEDRFTAFQLLKGKVTGNVVEDDKNKVGIFKGHIAIYRWPHPSGTACRTRIGNDAALGICDDYPSPEPLKVLVRIYVIRGINLHPRDPLTGKSDPYLRVQLGKTIFDEKKMYIANELNPIFGKVFEIDAMFPKDYLLTIQVWDYDATSSDDLIGETKIDIENRYYSRHRPHCGISRVYTVDGYNAWRDRESPIDILNYLCTKNNLPYPEFLETEVKIGCQRFPFTCKIEGNANLDSKECMALNVLHHWHEFPICGTTLVPEHVEQRPLFNSSMPGLEQGKLELWIDMFGVSDLPPRPAIDIKPKPPEDYELRVIVWNTEDIPLVDNQFLTGEKCSDIYVKGWLTYDDHQKTDVHYNSLTGEGNFNWRFVFRLTYLKAEQMMLVKKKLSVFAKDATAQRFPCRLNLQVWDNDHFSPDDFLGSLTIDLPKIPKGSTNSKNCTLKLMEPDAPTINLFKAMRIKAWWPFVRLENEKHVQAGKVEMELILVPIEEADENPVGLGRHPPEPMAPPNRPDTSFSWFRNPWKACRFIVCRYYKWKIIFALCMMLLTVLIGCGIYAFPGYFVKRILGA</sequence>
<dbReference type="InterPro" id="IPR037724">
    <property type="entry name" value="C2E_Ferlin"/>
</dbReference>
<keyword evidence="7 8" id="KW-0472">Membrane</keyword>
<keyword evidence="10" id="KW-1185">Reference proteome</keyword>
<evidence type="ECO:0000259" key="9">
    <source>
        <dbReference type="PROSITE" id="PS50004"/>
    </source>
</evidence>
<dbReference type="PANTHER" id="PTHR12546">
    <property type="entry name" value="FER-1-LIKE"/>
    <property type="match status" value="1"/>
</dbReference>
<reference evidence="11" key="1">
    <citation type="submission" date="2025-08" db="UniProtKB">
        <authorList>
            <consortium name="RefSeq"/>
        </authorList>
    </citation>
    <scope>IDENTIFICATION</scope>
    <source>
        <tissue evidence="11">Thorax and Abdomen</tissue>
    </source>
</reference>
<keyword evidence="6 8" id="KW-1133">Transmembrane helix</keyword>
<evidence type="ECO:0000256" key="1">
    <source>
        <dbReference type="ARBA" id="ARBA00004167"/>
    </source>
</evidence>
<comment type="subcellular location">
    <subcellularLocation>
        <location evidence="1">Membrane</location>
        <topology evidence="1">Single-pass membrane protein</topology>
    </subcellularLocation>
</comment>
<evidence type="ECO:0000256" key="4">
    <source>
        <dbReference type="ARBA" id="ARBA00022737"/>
    </source>
</evidence>
<feature type="domain" description="C2" evidence="9">
    <location>
        <begin position="1139"/>
        <end position="1259"/>
    </location>
</feature>
<dbReference type="OrthoDB" id="10059618at2759"/>
<dbReference type="CDD" id="cd08374">
    <property type="entry name" value="C2F_Ferlin"/>
    <property type="match status" value="1"/>
</dbReference>
<dbReference type="InterPro" id="IPR012968">
    <property type="entry name" value="FerIin_dom"/>
</dbReference>
<name>A0A6J0CED8_NEOLC</name>
<dbReference type="Pfam" id="PF22901">
    <property type="entry name" value="dsrm_Ferlin"/>
    <property type="match status" value="1"/>
</dbReference>
<dbReference type="InterPro" id="IPR035892">
    <property type="entry name" value="C2_domain_sf"/>
</dbReference>
<feature type="domain" description="C2" evidence="9">
    <location>
        <begin position="155"/>
        <end position="280"/>
    </location>
</feature>
<dbReference type="InterPro" id="IPR032362">
    <property type="entry name" value="Ferlin_C"/>
</dbReference>
<evidence type="ECO:0000256" key="7">
    <source>
        <dbReference type="ARBA" id="ARBA00023136"/>
    </source>
</evidence>
<dbReference type="GO" id="GO:0046872">
    <property type="term" value="F:metal ion binding"/>
    <property type="evidence" value="ECO:0007669"/>
    <property type="project" value="UniProtKB-KW"/>
</dbReference>
<dbReference type="GeneID" id="107228236"/>
<feature type="domain" description="C2" evidence="9">
    <location>
        <begin position="667"/>
        <end position="795"/>
    </location>
</feature>
<evidence type="ECO:0000256" key="3">
    <source>
        <dbReference type="ARBA" id="ARBA00022723"/>
    </source>
</evidence>
<dbReference type="CDD" id="cd04037">
    <property type="entry name" value="C2E_Ferlin"/>
    <property type="match status" value="1"/>
</dbReference>
<dbReference type="InterPro" id="IPR055072">
    <property type="entry name" value="Ferlin_DSRM"/>
</dbReference>
<protein>
    <submittedName>
        <fullName evidence="11">Otoferlin</fullName>
    </submittedName>
</protein>
<keyword evidence="3" id="KW-0479">Metal-binding</keyword>
<dbReference type="GO" id="GO:0007009">
    <property type="term" value="P:plasma membrane organization"/>
    <property type="evidence" value="ECO:0007669"/>
    <property type="project" value="TreeGrafter"/>
</dbReference>
<dbReference type="Pfam" id="PF16165">
    <property type="entry name" value="Ferlin_C"/>
    <property type="match status" value="1"/>
</dbReference>